<evidence type="ECO:0000256" key="1">
    <source>
        <dbReference type="ARBA" id="ARBA00004123"/>
    </source>
</evidence>
<dbReference type="Pfam" id="PF00881">
    <property type="entry name" value="Nitroreductase"/>
    <property type="match status" value="1"/>
</dbReference>
<evidence type="ECO:0000256" key="3">
    <source>
        <dbReference type="ARBA" id="ARBA00007118"/>
    </source>
</evidence>
<dbReference type="PANTHER" id="PTHR43035:SF1">
    <property type="entry name" value="FATTY ACID REPRESSION MUTANT PROTEIN 2-RELATED"/>
    <property type="match status" value="1"/>
</dbReference>
<dbReference type="InterPro" id="IPR000415">
    <property type="entry name" value="Nitroreductase-like"/>
</dbReference>
<dbReference type="SUPFAM" id="SSF55469">
    <property type="entry name" value="FMN-dependent nitroreductase-like"/>
    <property type="match status" value="1"/>
</dbReference>
<name>A0A166IME1_9AGAM</name>
<dbReference type="AlphaFoldDB" id="A0A166IME1"/>
<evidence type="ECO:0000256" key="5">
    <source>
        <dbReference type="ARBA" id="ARBA00023002"/>
    </source>
</evidence>
<dbReference type="GO" id="GO:0005634">
    <property type="term" value="C:nucleus"/>
    <property type="evidence" value="ECO:0007669"/>
    <property type="project" value="UniProtKB-SubCell"/>
</dbReference>
<organism evidence="8 9">
    <name type="scientific">Athelia psychrophila</name>
    <dbReference type="NCBI Taxonomy" id="1759441"/>
    <lineage>
        <taxon>Eukaryota</taxon>
        <taxon>Fungi</taxon>
        <taxon>Dikarya</taxon>
        <taxon>Basidiomycota</taxon>
        <taxon>Agaricomycotina</taxon>
        <taxon>Agaricomycetes</taxon>
        <taxon>Agaricomycetidae</taxon>
        <taxon>Atheliales</taxon>
        <taxon>Atheliaceae</taxon>
        <taxon>Athelia</taxon>
    </lineage>
</organism>
<accession>A0A166IME1</accession>
<evidence type="ECO:0000256" key="6">
    <source>
        <dbReference type="ARBA" id="ARBA00023242"/>
    </source>
</evidence>
<dbReference type="PANTHER" id="PTHR43035">
    <property type="entry name" value="FATTY ACID REPRESSION MUTANT PROTEIN 2-RELATED"/>
    <property type="match status" value="1"/>
</dbReference>
<reference evidence="8 9" key="1">
    <citation type="journal article" date="2016" name="Mol. Biol. Evol.">
        <title>Comparative Genomics of Early-Diverging Mushroom-Forming Fungi Provides Insights into the Origins of Lignocellulose Decay Capabilities.</title>
        <authorList>
            <person name="Nagy L.G."/>
            <person name="Riley R."/>
            <person name="Tritt A."/>
            <person name="Adam C."/>
            <person name="Daum C."/>
            <person name="Floudas D."/>
            <person name="Sun H."/>
            <person name="Yadav J.S."/>
            <person name="Pangilinan J."/>
            <person name="Larsson K.H."/>
            <person name="Matsuura K."/>
            <person name="Barry K."/>
            <person name="Labutti K."/>
            <person name="Kuo R."/>
            <person name="Ohm R.A."/>
            <person name="Bhattacharya S.S."/>
            <person name="Shirouzu T."/>
            <person name="Yoshinaga Y."/>
            <person name="Martin F.M."/>
            <person name="Grigoriev I.V."/>
            <person name="Hibbett D.S."/>
        </authorList>
    </citation>
    <scope>NUCLEOTIDE SEQUENCE [LARGE SCALE GENOMIC DNA]</scope>
    <source>
        <strain evidence="8 9">CBS 109695</strain>
    </source>
</reference>
<dbReference type="GO" id="GO:0016491">
    <property type="term" value="F:oxidoreductase activity"/>
    <property type="evidence" value="ECO:0007669"/>
    <property type="project" value="UniProtKB-KW"/>
</dbReference>
<evidence type="ECO:0000313" key="9">
    <source>
        <dbReference type="Proteomes" id="UP000076532"/>
    </source>
</evidence>
<comment type="similarity">
    <text evidence="3">Belongs to the nitroreductase family.</text>
</comment>
<keyword evidence="6" id="KW-0539">Nucleus</keyword>
<feature type="domain" description="Nitroreductase" evidence="7">
    <location>
        <begin position="9"/>
        <end position="185"/>
    </location>
</feature>
<gene>
    <name evidence="8" type="ORF">FIBSPDRAFT_827537</name>
</gene>
<dbReference type="CDD" id="cd02140">
    <property type="entry name" value="Frm2-like"/>
    <property type="match status" value="1"/>
</dbReference>
<dbReference type="FunFam" id="3.40.109.10:FF:000001">
    <property type="entry name" value="Nitroreductase family"/>
    <property type="match status" value="1"/>
</dbReference>
<sequence length="211" mass="22679">MSAPFLQAIKTRRTYYALSKASPIPDAQLKAIIDAAAKDVPSAFNMQSARVVLLTGKSNDKLWEIVKDGYLATLGDNEAAIKMSTTKIAEYGAGYGAVMFFEDQAAIQGLSAKMPAYAPMSTHFPVWSENSTGMLQFAIRTALEAEGLGASLQHHAAYSPDIASGILSAFDLPKTWKCTALMPFGVPTGPPGAANREKTFLPIDEKVRVFN</sequence>
<dbReference type="STRING" id="436010.A0A166IME1"/>
<dbReference type="GO" id="GO:0005737">
    <property type="term" value="C:cytoplasm"/>
    <property type="evidence" value="ECO:0007669"/>
    <property type="project" value="UniProtKB-SubCell"/>
</dbReference>
<dbReference type="Gene3D" id="3.40.109.10">
    <property type="entry name" value="NADH Oxidase"/>
    <property type="match status" value="1"/>
</dbReference>
<evidence type="ECO:0000313" key="8">
    <source>
        <dbReference type="EMBL" id="KZP19982.1"/>
    </source>
</evidence>
<evidence type="ECO:0000256" key="4">
    <source>
        <dbReference type="ARBA" id="ARBA00022490"/>
    </source>
</evidence>
<proteinExistence type="inferred from homology"/>
<dbReference type="GO" id="GO:0034599">
    <property type="term" value="P:cellular response to oxidative stress"/>
    <property type="evidence" value="ECO:0007669"/>
    <property type="project" value="InterPro"/>
</dbReference>
<keyword evidence="9" id="KW-1185">Reference proteome</keyword>
<evidence type="ECO:0000259" key="7">
    <source>
        <dbReference type="Pfam" id="PF00881"/>
    </source>
</evidence>
<comment type="subcellular location">
    <subcellularLocation>
        <location evidence="2">Cytoplasm</location>
    </subcellularLocation>
    <subcellularLocation>
        <location evidence="1">Nucleus</location>
    </subcellularLocation>
</comment>
<dbReference type="InterPro" id="IPR029479">
    <property type="entry name" value="Nitroreductase"/>
</dbReference>
<dbReference type="OrthoDB" id="2138173at2759"/>
<dbReference type="Proteomes" id="UP000076532">
    <property type="component" value="Unassembled WGS sequence"/>
</dbReference>
<protein>
    <submittedName>
        <fullName evidence="8">Nitroreductase</fullName>
    </submittedName>
</protein>
<dbReference type="InterPro" id="IPR033877">
    <property type="entry name" value="Frm2/Hbn1"/>
</dbReference>
<evidence type="ECO:0000256" key="2">
    <source>
        <dbReference type="ARBA" id="ARBA00004496"/>
    </source>
</evidence>
<keyword evidence="5" id="KW-0560">Oxidoreductase</keyword>
<dbReference type="EMBL" id="KV417559">
    <property type="protein sequence ID" value="KZP19982.1"/>
    <property type="molecule type" value="Genomic_DNA"/>
</dbReference>
<keyword evidence="4" id="KW-0963">Cytoplasm</keyword>